<keyword evidence="5" id="KW-0963">Cytoplasm</keyword>
<comment type="subcellular location">
    <subcellularLocation>
        <location evidence="3">Cytoplasm</location>
    </subcellularLocation>
</comment>
<evidence type="ECO:0000256" key="1">
    <source>
        <dbReference type="ARBA" id="ARBA00000077"/>
    </source>
</evidence>
<dbReference type="PROSITE" id="PS51975">
    <property type="entry name" value="RNASE_H_2"/>
    <property type="match status" value="1"/>
</dbReference>
<dbReference type="AlphaFoldDB" id="A0A9D1FJ34"/>
<sequence>MGLEIQSYTHVLGTDEAGRGPCAGGVWAACVCFLKNDAQNELLKLNDSKKISEKTREELYPIICANSVYSIKSVDVETIEKINILNSSLLAMKLALTEVLEKISPQSPILLVDGNKTIKDLKIFQKAVIKGDSKSASIAAASILAKVERDNFMKKISLEYPNYNWAKNKGYLTKEHIEAIKTFGVTKYH</sequence>
<evidence type="ECO:0000256" key="3">
    <source>
        <dbReference type="ARBA" id="ARBA00004496"/>
    </source>
</evidence>
<evidence type="ECO:0000259" key="13">
    <source>
        <dbReference type="PROSITE" id="PS51975"/>
    </source>
</evidence>
<feature type="binding site" evidence="11">
    <location>
        <position position="113"/>
    </location>
    <ligand>
        <name>a divalent metal cation</name>
        <dbReference type="ChEBI" id="CHEBI:60240"/>
    </ligand>
</feature>
<comment type="catalytic activity">
    <reaction evidence="1 11 12">
        <text>Endonucleolytic cleavage to 5'-phosphomonoester.</text>
        <dbReference type="EC" id="3.1.26.4"/>
    </reaction>
</comment>
<dbReference type="InterPro" id="IPR001352">
    <property type="entry name" value="RNase_HII/HIII"/>
</dbReference>
<feature type="binding site" evidence="11">
    <location>
        <position position="16"/>
    </location>
    <ligand>
        <name>a divalent metal cation</name>
        <dbReference type="ChEBI" id="CHEBI:60240"/>
    </ligand>
</feature>
<comment type="cofactor">
    <cofactor evidence="11">
        <name>Mn(2+)</name>
        <dbReference type="ChEBI" id="CHEBI:29035"/>
    </cofactor>
    <cofactor evidence="11">
        <name>Mg(2+)</name>
        <dbReference type="ChEBI" id="CHEBI:18420"/>
    </cofactor>
    <text evidence="11">Manganese or magnesium. Binds 1 divalent metal ion per monomer in the absence of substrate. May bind a second metal ion after substrate binding.</text>
</comment>
<dbReference type="EC" id="3.1.26.4" evidence="12"/>
<proteinExistence type="inferred from homology"/>
<evidence type="ECO:0000256" key="12">
    <source>
        <dbReference type="RuleBase" id="RU003515"/>
    </source>
</evidence>
<evidence type="ECO:0000256" key="7">
    <source>
        <dbReference type="ARBA" id="ARBA00022723"/>
    </source>
</evidence>
<evidence type="ECO:0000256" key="5">
    <source>
        <dbReference type="ARBA" id="ARBA00022490"/>
    </source>
</evidence>
<evidence type="ECO:0000256" key="8">
    <source>
        <dbReference type="ARBA" id="ARBA00022759"/>
    </source>
</evidence>
<keyword evidence="10" id="KW-0464">Manganese</keyword>
<dbReference type="GO" id="GO:0046872">
    <property type="term" value="F:metal ion binding"/>
    <property type="evidence" value="ECO:0007669"/>
    <property type="project" value="UniProtKB-KW"/>
</dbReference>
<dbReference type="EMBL" id="DVJQ01000033">
    <property type="protein sequence ID" value="HIS74130.1"/>
    <property type="molecule type" value="Genomic_DNA"/>
</dbReference>
<dbReference type="NCBIfam" id="NF000595">
    <property type="entry name" value="PRK00015.1-3"/>
    <property type="match status" value="1"/>
</dbReference>
<evidence type="ECO:0000313" key="14">
    <source>
        <dbReference type="EMBL" id="HIS74130.1"/>
    </source>
</evidence>
<feature type="domain" description="RNase H type-2" evidence="13">
    <location>
        <begin position="9"/>
        <end position="189"/>
    </location>
</feature>
<reference evidence="14" key="2">
    <citation type="journal article" date="2021" name="PeerJ">
        <title>Extensive microbial diversity within the chicken gut microbiome revealed by metagenomics and culture.</title>
        <authorList>
            <person name="Gilroy R."/>
            <person name="Ravi A."/>
            <person name="Getino M."/>
            <person name="Pursley I."/>
            <person name="Horton D.L."/>
            <person name="Alikhan N.F."/>
            <person name="Baker D."/>
            <person name="Gharbi K."/>
            <person name="Hall N."/>
            <person name="Watson M."/>
            <person name="Adriaenssens E.M."/>
            <person name="Foster-Nyarko E."/>
            <person name="Jarju S."/>
            <person name="Secka A."/>
            <person name="Antonio M."/>
            <person name="Oren A."/>
            <person name="Chaudhuri R.R."/>
            <person name="La Ragione R."/>
            <person name="Hildebrand F."/>
            <person name="Pallen M.J."/>
        </authorList>
    </citation>
    <scope>NUCLEOTIDE SEQUENCE</scope>
    <source>
        <strain evidence="14">CHK152-2871</strain>
    </source>
</reference>
<dbReference type="GO" id="GO:0005737">
    <property type="term" value="C:cytoplasm"/>
    <property type="evidence" value="ECO:0007669"/>
    <property type="project" value="UniProtKB-SubCell"/>
</dbReference>
<reference evidence="14" key="1">
    <citation type="submission" date="2020-10" db="EMBL/GenBank/DDBJ databases">
        <authorList>
            <person name="Gilroy R."/>
        </authorList>
    </citation>
    <scope>NUCLEOTIDE SEQUENCE</scope>
    <source>
        <strain evidence="14">CHK152-2871</strain>
    </source>
</reference>
<dbReference type="CDD" id="cd07182">
    <property type="entry name" value="RNase_HII_bacteria_HII_like"/>
    <property type="match status" value="1"/>
</dbReference>
<evidence type="ECO:0000313" key="15">
    <source>
        <dbReference type="Proteomes" id="UP000886865"/>
    </source>
</evidence>
<name>A0A9D1FJ34_9BACT</name>
<dbReference type="InterPro" id="IPR036397">
    <property type="entry name" value="RNaseH_sf"/>
</dbReference>
<comment type="caution">
    <text evidence="14">The sequence shown here is derived from an EMBL/GenBank/DDBJ whole genome shotgun (WGS) entry which is preliminary data.</text>
</comment>
<keyword evidence="8 11" id="KW-0255">Endonuclease</keyword>
<evidence type="ECO:0000256" key="2">
    <source>
        <dbReference type="ARBA" id="ARBA00004065"/>
    </source>
</evidence>
<dbReference type="Proteomes" id="UP000886865">
    <property type="component" value="Unassembled WGS sequence"/>
</dbReference>
<dbReference type="GO" id="GO:0003723">
    <property type="term" value="F:RNA binding"/>
    <property type="evidence" value="ECO:0007669"/>
    <property type="project" value="UniProtKB-UniRule"/>
</dbReference>
<dbReference type="GO" id="GO:0006298">
    <property type="term" value="P:mismatch repair"/>
    <property type="evidence" value="ECO:0007669"/>
    <property type="project" value="TreeGrafter"/>
</dbReference>
<accession>A0A9D1FJ34</accession>
<dbReference type="PANTHER" id="PTHR10954:SF23">
    <property type="entry name" value="RIBONUCLEASE"/>
    <property type="match status" value="1"/>
</dbReference>
<dbReference type="InterPro" id="IPR024567">
    <property type="entry name" value="RNase_HII/HIII_dom"/>
</dbReference>
<feature type="binding site" evidence="11">
    <location>
        <position position="15"/>
    </location>
    <ligand>
        <name>a divalent metal cation</name>
        <dbReference type="ChEBI" id="CHEBI:60240"/>
    </ligand>
</feature>
<keyword evidence="9 11" id="KW-0378">Hydrolase</keyword>
<keyword evidence="6 11" id="KW-0540">Nuclease</keyword>
<protein>
    <recommendedName>
        <fullName evidence="12">Ribonuclease</fullName>
        <ecNumber evidence="12">3.1.26.4</ecNumber>
    </recommendedName>
</protein>
<comment type="function">
    <text evidence="2 12">Endonuclease that specifically degrades the RNA of RNA-DNA hybrids.</text>
</comment>
<feature type="non-terminal residue" evidence="14">
    <location>
        <position position="189"/>
    </location>
</feature>
<evidence type="ECO:0000256" key="6">
    <source>
        <dbReference type="ARBA" id="ARBA00022722"/>
    </source>
</evidence>
<organism evidence="14 15">
    <name type="scientific">Candidatus Galligastranaerophilus intestinavium</name>
    <dbReference type="NCBI Taxonomy" id="2840836"/>
    <lineage>
        <taxon>Bacteria</taxon>
        <taxon>Candidatus Galligastranaerophilus</taxon>
    </lineage>
</organism>
<dbReference type="Gene3D" id="3.30.420.10">
    <property type="entry name" value="Ribonuclease H-like superfamily/Ribonuclease H"/>
    <property type="match status" value="1"/>
</dbReference>
<dbReference type="Pfam" id="PF01351">
    <property type="entry name" value="RNase_HII"/>
    <property type="match status" value="1"/>
</dbReference>
<evidence type="ECO:0000256" key="11">
    <source>
        <dbReference type="PROSITE-ProRule" id="PRU01319"/>
    </source>
</evidence>
<dbReference type="PANTHER" id="PTHR10954">
    <property type="entry name" value="RIBONUCLEASE H2 SUBUNIT A"/>
    <property type="match status" value="1"/>
</dbReference>
<dbReference type="GO" id="GO:0004523">
    <property type="term" value="F:RNA-DNA hybrid ribonuclease activity"/>
    <property type="evidence" value="ECO:0007669"/>
    <property type="project" value="UniProtKB-UniRule"/>
</dbReference>
<evidence type="ECO:0000256" key="4">
    <source>
        <dbReference type="ARBA" id="ARBA00008378"/>
    </source>
</evidence>
<evidence type="ECO:0000256" key="9">
    <source>
        <dbReference type="ARBA" id="ARBA00022801"/>
    </source>
</evidence>
<keyword evidence="7 11" id="KW-0479">Metal-binding</keyword>
<dbReference type="GO" id="GO:0032299">
    <property type="term" value="C:ribonuclease H2 complex"/>
    <property type="evidence" value="ECO:0007669"/>
    <property type="project" value="TreeGrafter"/>
</dbReference>
<dbReference type="InterPro" id="IPR012337">
    <property type="entry name" value="RNaseH-like_sf"/>
</dbReference>
<dbReference type="InterPro" id="IPR022898">
    <property type="entry name" value="RNase_HII"/>
</dbReference>
<dbReference type="GO" id="GO:0043137">
    <property type="term" value="P:DNA replication, removal of RNA primer"/>
    <property type="evidence" value="ECO:0007669"/>
    <property type="project" value="TreeGrafter"/>
</dbReference>
<comment type="similarity">
    <text evidence="4">Belongs to the RNase HII family. RnhC subfamily.</text>
</comment>
<evidence type="ECO:0000256" key="10">
    <source>
        <dbReference type="ARBA" id="ARBA00023211"/>
    </source>
</evidence>
<dbReference type="SUPFAM" id="SSF53098">
    <property type="entry name" value="Ribonuclease H-like"/>
    <property type="match status" value="1"/>
</dbReference>
<gene>
    <name evidence="14" type="ORF">IAA86_03810</name>
</gene>